<keyword evidence="3" id="KW-1185">Reference proteome</keyword>
<proteinExistence type="predicted"/>
<accession>A0A1I2AGW7</accession>
<keyword evidence="1" id="KW-0732">Signal</keyword>
<dbReference type="Proteomes" id="UP000199477">
    <property type="component" value="Unassembled WGS sequence"/>
</dbReference>
<feature type="chain" id="PRO_5011675720" evidence="1">
    <location>
        <begin position="32"/>
        <end position="196"/>
    </location>
</feature>
<gene>
    <name evidence="2" type="ORF">SAMN02799615_01033</name>
</gene>
<dbReference type="Pfam" id="PF13618">
    <property type="entry name" value="Gluconate_2-dh3"/>
    <property type="match status" value="1"/>
</dbReference>
<evidence type="ECO:0000256" key="1">
    <source>
        <dbReference type="SAM" id="SignalP"/>
    </source>
</evidence>
<reference evidence="3" key="1">
    <citation type="submission" date="2016-10" db="EMBL/GenBank/DDBJ databases">
        <authorList>
            <person name="Varghese N."/>
            <person name="Submissions S."/>
        </authorList>
    </citation>
    <scope>NUCLEOTIDE SEQUENCE [LARGE SCALE GENOMIC DNA]</scope>
    <source>
        <strain evidence="3">UNC178MFTsu3.1</strain>
    </source>
</reference>
<dbReference type="RefSeq" id="WP_026636407.1">
    <property type="nucleotide sequence ID" value="NZ_FONH01000002.1"/>
</dbReference>
<dbReference type="AlphaFoldDB" id="A0A1I2AGW7"/>
<evidence type="ECO:0000313" key="3">
    <source>
        <dbReference type="Proteomes" id="UP000199477"/>
    </source>
</evidence>
<protein>
    <submittedName>
        <fullName evidence="2">Gluconate 2-dehydrogenase subunit 3</fullName>
    </submittedName>
</protein>
<dbReference type="STRING" id="500610.SAMN02799615_01033"/>
<feature type="signal peptide" evidence="1">
    <location>
        <begin position="1"/>
        <end position="31"/>
    </location>
</feature>
<name>A0A1I2AGW7_9GAMM</name>
<dbReference type="InterPro" id="IPR027056">
    <property type="entry name" value="Gluconate_2DH_su3"/>
</dbReference>
<organism evidence="2 3">
    <name type="scientific">Dyella marensis</name>
    <dbReference type="NCBI Taxonomy" id="500610"/>
    <lineage>
        <taxon>Bacteria</taxon>
        <taxon>Pseudomonadati</taxon>
        <taxon>Pseudomonadota</taxon>
        <taxon>Gammaproteobacteria</taxon>
        <taxon>Lysobacterales</taxon>
        <taxon>Rhodanobacteraceae</taxon>
        <taxon>Dyella</taxon>
    </lineage>
</organism>
<evidence type="ECO:0000313" key="2">
    <source>
        <dbReference type="EMBL" id="SFE43264.1"/>
    </source>
</evidence>
<dbReference type="EMBL" id="FONH01000002">
    <property type="protein sequence ID" value="SFE43264.1"/>
    <property type="molecule type" value="Genomic_DNA"/>
</dbReference>
<sequence length="196" mass="21225">MNRREWLKSMTTLAVGVAAAPSLLAVFDAHAAAQKGGPAPQFFTPPQHDTVTAVVDIIVPRTDTPGAVDAGVPRFIDQMFKDVYTPEEQKRYLTAMAAFEKEGGKPFAQLDAKQRLALVTKLHEQALIKGKDLDPESAAAFVLMTKRLATSGFFISQPGCTQVMQYMPVPGAYHGDIPLSEAGNGRAWAVETVLRI</sequence>